<reference evidence="1" key="1">
    <citation type="journal article" date="2021" name="Proc. Natl. Acad. Sci. U.S.A.">
        <title>A Catalog of Tens of Thousands of Viruses from Human Metagenomes Reveals Hidden Associations with Chronic Diseases.</title>
        <authorList>
            <person name="Tisza M.J."/>
            <person name="Buck C.B."/>
        </authorList>
    </citation>
    <scope>NUCLEOTIDE SEQUENCE</scope>
    <source>
        <strain evidence="1">CtcPl3</strain>
    </source>
</reference>
<dbReference type="Gene3D" id="1.10.10.1400">
    <property type="entry name" value="Terminase, small subunit, N-terminal DNA-binding domain, HTH motif"/>
    <property type="match status" value="1"/>
</dbReference>
<dbReference type="EMBL" id="BK015752">
    <property type="protein sequence ID" value="DAE23350.1"/>
    <property type="molecule type" value="Genomic_DNA"/>
</dbReference>
<name>A0A8S5QVW1_9CAUD</name>
<dbReference type="InterPro" id="IPR005335">
    <property type="entry name" value="Terminase_ssu"/>
</dbReference>
<sequence>MSSGILLIRRKDMKGLTIKQENFCNYYLECGNASEAYRRAYSCSNMKGDTINRKALELFQNGMIAARIGILQEEQKAKSDITKERLLAELSSIAFSSIADMHNSWIERAEFEKLSSQQKSSIKSISTKILKKNIGTKDDPEIVDVEYVKIELYDKLKAIERICKMLGFDAPAELNLKKDDDGMSREDILRELGRLEELRNL</sequence>
<dbReference type="Pfam" id="PF03592">
    <property type="entry name" value="Terminase_2"/>
    <property type="match status" value="1"/>
</dbReference>
<dbReference type="InterPro" id="IPR038713">
    <property type="entry name" value="Terminase_Gp1_N_sf"/>
</dbReference>
<dbReference type="GO" id="GO:0051276">
    <property type="term" value="P:chromosome organization"/>
    <property type="evidence" value="ECO:0007669"/>
    <property type="project" value="InterPro"/>
</dbReference>
<accession>A0A8S5QVW1</accession>
<organism evidence="1">
    <name type="scientific">Myoviridae sp. ctcPl3</name>
    <dbReference type="NCBI Taxonomy" id="2826669"/>
    <lineage>
        <taxon>Viruses</taxon>
        <taxon>Duplodnaviria</taxon>
        <taxon>Heunggongvirae</taxon>
        <taxon>Uroviricota</taxon>
        <taxon>Caudoviricetes</taxon>
    </lineage>
</organism>
<proteinExistence type="predicted"/>
<evidence type="ECO:0000313" key="1">
    <source>
        <dbReference type="EMBL" id="DAE23350.1"/>
    </source>
</evidence>
<protein>
    <submittedName>
        <fullName evidence="1">Terminase small subunit</fullName>
    </submittedName>
</protein>